<protein>
    <recommendedName>
        <fullName evidence="5">DUF5666 domain-containing protein</fullName>
    </recommendedName>
</protein>
<dbReference type="OrthoDB" id="7274521at2"/>
<dbReference type="RefSeq" id="WP_104518501.1">
    <property type="nucleotide sequence ID" value="NZ_NHRY01000080.1"/>
</dbReference>
<dbReference type="EMBL" id="NHRY01000080">
    <property type="protein sequence ID" value="PPQ35012.1"/>
    <property type="molecule type" value="Genomic_DNA"/>
</dbReference>
<name>A0A2S6NJF7_RHOGL</name>
<dbReference type="Proteomes" id="UP000239724">
    <property type="component" value="Unassembled WGS sequence"/>
</dbReference>
<evidence type="ECO:0000256" key="1">
    <source>
        <dbReference type="SAM" id="MobiDB-lite"/>
    </source>
</evidence>
<proteinExistence type="predicted"/>
<dbReference type="AlphaFoldDB" id="A0A2S6NJF7"/>
<evidence type="ECO:0008006" key="5">
    <source>
        <dbReference type="Google" id="ProtNLM"/>
    </source>
</evidence>
<organism evidence="3 4">
    <name type="scientific">Rhodopila globiformis</name>
    <name type="common">Rhodopseudomonas globiformis</name>
    <dbReference type="NCBI Taxonomy" id="1071"/>
    <lineage>
        <taxon>Bacteria</taxon>
        <taxon>Pseudomonadati</taxon>
        <taxon>Pseudomonadota</taxon>
        <taxon>Alphaproteobacteria</taxon>
        <taxon>Acetobacterales</taxon>
        <taxon>Acetobacteraceae</taxon>
        <taxon>Rhodopila</taxon>
    </lineage>
</organism>
<feature type="region of interest" description="Disordered" evidence="1">
    <location>
        <begin position="94"/>
        <end position="119"/>
    </location>
</feature>
<reference evidence="3 4" key="1">
    <citation type="journal article" date="2018" name="Arch. Microbiol.">
        <title>New insights into the metabolic potential of the phototrophic purple bacterium Rhodopila globiformis DSM 161(T) from its draft genome sequence and evidence for a vanadium-dependent nitrogenase.</title>
        <authorList>
            <person name="Imhoff J.F."/>
            <person name="Rahn T."/>
            <person name="Kunzel S."/>
            <person name="Neulinger S.C."/>
        </authorList>
    </citation>
    <scope>NUCLEOTIDE SEQUENCE [LARGE SCALE GENOMIC DNA]</scope>
    <source>
        <strain evidence="3 4">DSM 161</strain>
    </source>
</reference>
<feature type="chain" id="PRO_5015721415" description="DUF5666 domain-containing protein" evidence="2">
    <location>
        <begin position="27"/>
        <end position="190"/>
    </location>
</feature>
<gene>
    <name evidence="3" type="ORF">CCS01_08910</name>
</gene>
<sequence length="190" mass="20446">MRTRFILLTAAATLLFGVAQPPRAAAAVTVSDEDEVSATVESVDQHDRAVLLRGPQGGLLTVVAGPEVRNLAQLKAGDRVIVRYREALAASLARPGTAPPPVQASQRAERAALGQKPGGAAEQTIKVRVRITQIDKRHNLVSFIGPAKIERTTEVLDPQMQKFLHTLRVGDEVDLTYTEAVAVSVEPMKE</sequence>
<accession>A0A2S6NJF7</accession>
<evidence type="ECO:0000313" key="4">
    <source>
        <dbReference type="Proteomes" id="UP000239724"/>
    </source>
</evidence>
<comment type="caution">
    <text evidence="3">The sequence shown here is derived from an EMBL/GenBank/DDBJ whole genome shotgun (WGS) entry which is preliminary data.</text>
</comment>
<evidence type="ECO:0000256" key="2">
    <source>
        <dbReference type="SAM" id="SignalP"/>
    </source>
</evidence>
<feature type="signal peptide" evidence="2">
    <location>
        <begin position="1"/>
        <end position="26"/>
    </location>
</feature>
<keyword evidence="2" id="KW-0732">Signal</keyword>
<keyword evidence="4" id="KW-1185">Reference proteome</keyword>
<evidence type="ECO:0000313" key="3">
    <source>
        <dbReference type="EMBL" id="PPQ35012.1"/>
    </source>
</evidence>